<feature type="compositionally biased region" description="Basic residues" evidence="1">
    <location>
        <begin position="36"/>
        <end position="45"/>
    </location>
</feature>
<dbReference type="Proteomes" id="UP000271098">
    <property type="component" value="Unassembled WGS sequence"/>
</dbReference>
<dbReference type="PANTHER" id="PTHR10290">
    <property type="entry name" value="DNA TOPOISOMERASE I"/>
    <property type="match status" value="1"/>
</dbReference>
<sequence length="207" mass="23666">MKKEEIDDDDDVPLSLKTKMPPKGSFEEALAAASSHNHRVKKSKHAAPSTVKKEVKVEEVTEVKAEVPDMSDDDVPLGIKIKAKKRKRVESDDEDYAPKRKKKEKRQEQSNDKNSASVTVSSRKKKKVTTEKSNGTATSKRVKVEEEEEIWKWWEEEKKEPGGARWHSLSHKGPIFAPPYKPFPESVHFLYNGEVLNTFHFLTRPDS</sequence>
<dbReference type="GO" id="GO:0003677">
    <property type="term" value="F:DNA binding"/>
    <property type="evidence" value="ECO:0007669"/>
    <property type="project" value="InterPro"/>
</dbReference>
<dbReference type="InterPro" id="IPR051062">
    <property type="entry name" value="Topoisomerase_IB"/>
</dbReference>
<dbReference type="GO" id="GO:0007059">
    <property type="term" value="P:chromosome segregation"/>
    <property type="evidence" value="ECO:0007669"/>
    <property type="project" value="TreeGrafter"/>
</dbReference>
<organism evidence="5">
    <name type="scientific">Gongylonema pulchrum</name>
    <dbReference type="NCBI Taxonomy" id="637853"/>
    <lineage>
        <taxon>Eukaryota</taxon>
        <taxon>Metazoa</taxon>
        <taxon>Ecdysozoa</taxon>
        <taxon>Nematoda</taxon>
        <taxon>Chromadorea</taxon>
        <taxon>Rhabditida</taxon>
        <taxon>Spirurina</taxon>
        <taxon>Spiruromorpha</taxon>
        <taxon>Spiruroidea</taxon>
        <taxon>Gongylonematidae</taxon>
        <taxon>Gongylonema</taxon>
    </lineage>
</organism>
<dbReference type="InterPro" id="IPR008336">
    <property type="entry name" value="TopoI_DNA-bd_euk"/>
</dbReference>
<dbReference type="WBParaSite" id="GPUH_0000376401-mRNA-1">
    <property type="protein sequence ID" value="GPUH_0000376401-mRNA-1"/>
    <property type="gene ID" value="GPUH_0000376401"/>
</dbReference>
<dbReference type="InterPro" id="IPR036202">
    <property type="entry name" value="TopoI_DNA-bd_euk_N_sf"/>
</dbReference>
<evidence type="ECO:0000313" key="5">
    <source>
        <dbReference type="WBParaSite" id="GPUH_0000376401-mRNA-1"/>
    </source>
</evidence>
<name>A0A183D4W6_9BILA</name>
<reference evidence="3 4" key="2">
    <citation type="submission" date="2018-11" db="EMBL/GenBank/DDBJ databases">
        <authorList>
            <consortium name="Pathogen Informatics"/>
        </authorList>
    </citation>
    <scope>NUCLEOTIDE SEQUENCE [LARGE SCALE GENOMIC DNA]</scope>
</reference>
<feature type="compositionally biased region" description="Basic and acidic residues" evidence="1">
    <location>
        <begin position="51"/>
        <end position="67"/>
    </location>
</feature>
<dbReference type="InterPro" id="IPR013030">
    <property type="entry name" value="DNA_topo_DNA_db_N_dom2"/>
</dbReference>
<dbReference type="Pfam" id="PF02919">
    <property type="entry name" value="Topoisom_I_N"/>
    <property type="match status" value="1"/>
</dbReference>
<keyword evidence="4" id="KW-1185">Reference proteome</keyword>
<dbReference type="SUPFAM" id="SSF56741">
    <property type="entry name" value="Eukaryotic DNA topoisomerase I, N-terminal DNA-binding fragment"/>
    <property type="match status" value="1"/>
</dbReference>
<protein>
    <submittedName>
        <fullName evidence="5">Topoisom_I_N domain-containing protein</fullName>
    </submittedName>
</protein>
<dbReference type="EMBL" id="UYRT01006635">
    <property type="protein sequence ID" value="VDK40853.1"/>
    <property type="molecule type" value="Genomic_DNA"/>
</dbReference>
<dbReference type="AlphaFoldDB" id="A0A183D4W6"/>
<evidence type="ECO:0000313" key="4">
    <source>
        <dbReference type="Proteomes" id="UP000271098"/>
    </source>
</evidence>
<reference evidence="5" key="1">
    <citation type="submission" date="2016-06" db="UniProtKB">
        <authorList>
            <consortium name="WormBaseParasite"/>
        </authorList>
    </citation>
    <scope>IDENTIFICATION</scope>
</reference>
<evidence type="ECO:0000313" key="3">
    <source>
        <dbReference type="EMBL" id="VDK40853.1"/>
    </source>
</evidence>
<proteinExistence type="predicted"/>
<dbReference type="GO" id="GO:0003917">
    <property type="term" value="F:DNA topoisomerase type I (single strand cut, ATP-independent) activity"/>
    <property type="evidence" value="ECO:0007669"/>
    <property type="project" value="InterPro"/>
</dbReference>
<dbReference type="GO" id="GO:0006260">
    <property type="term" value="P:DNA replication"/>
    <property type="evidence" value="ECO:0007669"/>
    <property type="project" value="TreeGrafter"/>
</dbReference>
<dbReference type="GO" id="GO:0005730">
    <property type="term" value="C:nucleolus"/>
    <property type="evidence" value="ECO:0007669"/>
    <property type="project" value="TreeGrafter"/>
</dbReference>
<feature type="compositionally biased region" description="Acidic residues" evidence="1">
    <location>
        <begin position="1"/>
        <end position="12"/>
    </location>
</feature>
<feature type="region of interest" description="Disordered" evidence="1">
    <location>
        <begin position="1"/>
        <end position="142"/>
    </location>
</feature>
<feature type="domain" description="DNA topoisomerase I DNA binding eukaryotic-type" evidence="2">
    <location>
        <begin position="165"/>
        <end position="196"/>
    </location>
</feature>
<gene>
    <name evidence="3" type="ORF">GPUH_LOCUS3758</name>
</gene>
<dbReference type="Gene3D" id="2.170.11.10">
    <property type="entry name" value="DNA Topoisomerase I, domain 2"/>
    <property type="match status" value="1"/>
</dbReference>
<evidence type="ECO:0000259" key="2">
    <source>
        <dbReference type="Pfam" id="PF02919"/>
    </source>
</evidence>
<dbReference type="PANTHER" id="PTHR10290:SF3">
    <property type="entry name" value="DNA TOPOISOMERASE 1"/>
    <property type="match status" value="1"/>
</dbReference>
<dbReference type="GO" id="GO:0005694">
    <property type="term" value="C:chromosome"/>
    <property type="evidence" value="ECO:0007669"/>
    <property type="project" value="InterPro"/>
</dbReference>
<evidence type="ECO:0000256" key="1">
    <source>
        <dbReference type="SAM" id="MobiDB-lite"/>
    </source>
</evidence>
<accession>A0A183D4W6</accession>
<dbReference type="GO" id="GO:0006265">
    <property type="term" value="P:DNA topological change"/>
    <property type="evidence" value="ECO:0007669"/>
    <property type="project" value="InterPro"/>
</dbReference>